<reference evidence="7" key="1">
    <citation type="submission" date="2016-10" db="EMBL/GenBank/DDBJ databases">
        <authorList>
            <person name="Varghese N."/>
            <person name="Submissions S."/>
        </authorList>
    </citation>
    <scope>NUCLEOTIDE SEQUENCE [LARGE SCALE GENOMIC DNA]</scope>
    <source>
        <strain evidence="7">DSM 21620</strain>
    </source>
</reference>
<dbReference type="Gene3D" id="3.30.1060.10">
    <property type="entry name" value="Peptide methionine sulphoxide reductase MsrA"/>
    <property type="match status" value="1"/>
</dbReference>
<evidence type="ECO:0000256" key="4">
    <source>
        <dbReference type="ARBA" id="ARBA00048782"/>
    </source>
</evidence>
<evidence type="ECO:0000313" key="7">
    <source>
        <dbReference type="Proteomes" id="UP000198666"/>
    </source>
</evidence>
<dbReference type="PANTHER" id="PTHR42799:SF13">
    <property type="entry name" value="PEPTIDE METHIONINE SULFOXIDE REDUCTASE"/>
    <property type="match status" value="1"/>
</dbReference>
<dbReference type="EMBL" id="FMZB01000002">
    <property type="protein sequence ID" value="SDC31553.1"/>
    <property type="molecule type" value="Genomic_DNA"/>
</dbReference>
<feature type="domain" description="Peptide methionine sulphoxide reductase MsrA" evidence="5">
    <location>
        <begin position="21"/>
        <end position="158"/>
    </location>
</feature>
<dbReference type="STRING" id="361279.SAMN05421663_10250"/>
<dbReference type="InterPro" id="IPR050162">
    <property type="entry name" value="MsrA_MetSO_reductase"/>
</dbReference>
<dbReference type="GO" id="GO:0005737">
    <property type="term" value="C:cytoplasm"/>
    <property type="evidence" value="ECO:0007669"/>
    <property type="project" value="TreeGrafter"/>
</dbReference>
<comment type="catalytic activity">
    <reaction evidence="4">
        <text>[thioredoxin]-disulfide + L-methionine + H2O = L-methionine (S)-S-oxide + [thioredoxin]-dithiol</text>
        <dbReference type="Rhea" id="RHEA:19993"/>
        <dbReference type="Rhea" id="RHEA-COMP:10698"/>
        <dbReference type="Rhea" id="RHEA-COMP:10700"/>
        <dbReference type="ChEBI" id="CHEBI:15377"/>
        <dbReference type="ChEBI" id="CHEBI:29950"/>
        <dbReference type="ChEBI" id="CHEBI:50058"/>
        <dbReference type="ChEBI" id="CHEBI:57844"/>
        <dbReference type="ChEBI" id="CHEBI:58772"/>
        <dbReference type="EC" id="1.8.4.11"/>
    </reaction>
</comment>
<dbReference type="RefSeq" id="WP_093725922.1">
    <property type="nucleotide sequence ID" value="NZ_FMZB01000002.1"/>
</dbReference>
<comment type="catalytic activity">
    <reaction evidence="3">
        <text>L-methionyl-[protein] + [thioredoxin]-disulfide + H2O = L-methionyl-(S)-S-oxide-[protein] + [thioredoxin]-dithiol</text>
        <dbReference type="Rhea" id="RHEA:14217"/>
        <dbReference type="Rhea" id="RHEA-COMP:10698"/>
        <dbReference type="Rhea" id="RHEA-COMP:10700"/>
        <dbReference type="Rhea" id="RHEA-COMP:12313"/>
        <dbReference type="Rhea" id="RHEA-COMP:12315"/>
        <dbReference type="ChEBI" id="CHEBI:15377"/>
        <dbReference type="ChEBI" id="CHEBI:16044"/>
        <dbReference type="ChEBI" id="CHEBI:29950"/>
        <dbReference type="ChEBI" id="CHEBI:44120"/>
        <dbReference type="ChEBI" id="CHEBI:50058"/>
        <dbReference type="EC" id="1.8.4.11"/>
    </reaction>
</comment>
<evidence type="ECO:0000259" key="5">
    <source>
        <dbReference type="Pfam" id="PF01625"/>
    </source>
</evidence>
<sequence>MDINIQEIEQHMAENKQTDTLVFGMGCFWSPEANFGQLPGVLRTRVGFAGGTKTNPTYRQMGDHTETVEVTFHADSISLEQLLRKFWSDHNPNRPAYKERQYISLLLYRNAEQKKMMETVKRQLEGEMDGQIYTEISPLHDFTEAEQHHQKYYIKRFKRATERLLSHFPDEAAFHSSTITARLNGFVREYGTLASIKQEISQWNIPLEEMNQLQQLLDDLKW</sequence>
<evidence type="ECO:0000256" key="1">
    <source>
        <dbReference type="ARBA" id="ARBA00012502"/>
    </source>
</evidence>
<dbReference type="GO" id="GO:0033744">
    <property type="term" value="F:L-methionine:thioredoxin-disulfide S-oxidoreductase activity"/>
    <property type="evidence" value="ECO:0007669"/>
    <property type="project" value="RHEA"/>
</dbReference>
<evidence type="ECO:0000313" key="6">
    <source>
        <dbReference type="EMBL" id="SDC31553.1"/>
    </source>
</evidence>
<dbReference type="AlphaFoldDB" id="A0A1G6KKR2"/>
<dbReference type="NCBIfam" id="TIGR00401">
    <property type="entry name" value="msrA"/>
    <property type="match status" value="1"/>
</dbReference>
<dbReference type="OrthoDB" id="4174719at2"/>
<keyword evidence="2" id="KW-0560">Oxidoreductase</keyword>
<keyword evidence="7" id="KW-1185">Reference proteome</keyword>
<dbReference type="GO" id="GO:0008113">
    <property type="term" value="F:peptide-methionine (S)-S-oxide reductase activity"/>
    <property type="evidence" value="ECO:0007669"/>
    <property type="project" value="UniProtKB-EC"/>
</dbReference>
<proteinExistence type="predicted"/>
<accession>A0A1G6KKR2</accession>
<protein>
    <recommendedName>
        <fullName evidence="1">peptide-methionine (S)-S-oxide reductase</fullName>
        <ecNumber evidence="1">1.8.4.11</ecNumber>
    </recommendedName>
</protein>
<evidence type="ECO:0000256" key="3">
    <source>
        <dbReference type="ARBA" id="ARBA00047806"/>
    </source>
</evidence>
<dbReference type="Proteomes" id="UP000198666">
    <property type="component" value="Unassembled WGS sequence"/>
</dbReference>
<name>A0A1G6KKR2_9BACI</name>
<dbReference type="GO" id="GO:0034599">
    <property type="term" value="P:cellular response to oxidative stress"/>
    <property type="evidence" value="ECO:0007669"/>
    <property type="project" value="TreeGrafter"/>
</dbReference>
<evidence type="ECO:0000256" key="2">
    <source>
        <dbReference type="ARBA" id="ARBA00023002"/>
    </source>
</evidence>
<organism evidence="6 7">
    <name type="scientific">Terribacillus halophilus</name>
    <dbReference type="NCBI Taxonomy" id="361279"/>
    <lineage>
        <taxon>Bacteria</taxon>
        <taxon>Bacillati</taxon>
        <taxon>Bacillota</taxon>
        <taxon>Bacilli</taxon>
        <taxon>Bacillales</taxon>
        <taxon>Bacillaceae</taxon>
        <taxon>Terribacillus</taxon>
    </lineage>
</organism>
<dbReference type="Pfam" id="PF01625">
    <property type="entry name" value="PMSR"/>
    <property type="match status" value="1"/>
</dbReference>
<dbReference type="PANTHER" id="PTHR42799">
    <property type="entry name" value="MITOCHONDRIAL PEPTIDE METHIONINE SULFOXIDE REDUCTASE"/>
    <property type="match status" value="1"/>
</dbReference>
<dbReference type="EC" id="1.8.4.11" evidence="1"/>
<dbReference type="SUPFAM" id="SSF55068">
    <property type="entry name" value="Peptide methionine sulfoxide reductase"/>
    <property type="match status" value="1"/>
</dbReference>
<dbReference type="InterPro" id="IPR036509">
    <property type="entry name" value="Met_Sox_Rdtase_MsrA_sf"/>
</dbReference>
<gene>
    <name evidence="6" type="ORF">SAMN05421663_10250</name>
</gene>
<dbReference type="InterPro" id="IPR002569">
    <property type="entry name" value="Met_Sox_Rdtase_MsrA_dom"/>
</dbReference>